<keyword evidence="6" id="KW-0547">Nucleotide-binding</keyword>
<keyword evidence="5" id="KW-0479">Metal-binding</keyword>
<accession>A0A1D2M5N7</accession>
<dbReference type="Pfam" id="PF13976">
    <property type="entry name" value="gag_pre-integrs"/>
    <property type="match status" value="1"/>
</dbReference>
<keyword evidence="13" id="KW-0548">Nucleotidyltransferase</keyword>
<evidence type="ECO:0000256" key="5">
    <source>
        <dbReference type="ARBA" id="ARBA00022723"/>
    </source>
</evidence>
<keyword evidence="10" id="KW-0460">Magnesium</keyword>
<dbReference type="Gene3D" id="3.30.420.10">
    <property type="entry name" value="Ribonuclease H-like superfamily/Ribonuclease H"/>
    <property type="match status" value="1"/>
</dbReference>
<dbReference type="Gene3D" id="4.10.60.10">
    <property type="entry name" value="Zinc finger, CCHC-type"/>
    <property type="match status" value="1"/>
</dbReference>
<comment type="function">
    <text evidence="1">The aspartyl protease (PR) mediates the proteolytic cleavages of the Gag and Gag-Pol polyproteins after assembly of the VLP.</text>
</comment>
<dbReference type="InterPro" id="IPR057670">
    <property type="entry name" value="SH3_retrovirus"/>
</dbReference>
<evidence type="ECO:0000256" key="8">
    <source>
        <dbReference type="ARBA" id="ARBA00022801"/>
    </source>
</evidence>
<dbReference type="GO" id="GO:0006310">
    <property type="term" value="P:DNA recombination"/>
    <property type="evidence" value="ECO:0007669"/>
    <property type="project" value="UniProtKB-KW"/>
</dbReference>
<dbReference type="InterPro" id="IPR001878">
    <property type="entry name" value="Znf_CCHC"/>
</dbReference>
<dbReference type="GO" id="GO:0008270">
    <property type="term" value="F:zinc ion binding"/>
    <property type="evidence" value="ECO:0007669"/>
    <property type="project" value="UniProtKB-KW"/>
</dbReference>
<keyword evidence="7" id="KW-0255">Endonuclease</keyword>
<evidence type="ECO:0000256" key="3">
    <source>
        <dbReference type="ARBA" id="ARBA00022670"/>
    </source>
</evidence>
<dbReference type="STRING" id="48709.A0A1D2M5N7"/>
<evidence type="ECO:0000256" key="16">
    <source>
        <dbReference type="PROSITE-ProRule" id="PRU00047"/>
    </source>
</evidence>
<feature type="compositionally biased region" description="Basic and acidic residues" evidence="17">
    <location>
        <begin position="192"/>
        <end position="204"/>
    </location>
</feature>
<evidence type="ECO:0000256" key="10">
    <source>
        <dbReference type="ARBA" id="ARBA00022842"/>
    </source>
</evidence>
<feature type="compositionally biased region" description="Basic and acidic residues" evidence="17">
    <location>
        <begin position="264"/>
        <end position="273"/>
    </location>
</feature>
<feature type="domain" description="CCHC-type" evidence="18">
    <location>
        <begin position="246"/>
        <end position="260"/>
    </location>
</feature>
<evidence type="ECO:0000256" key="1">
    <source>
        <dbReference type="ARBA" id="ARBA00002180"/>
    </source>
</evidence>
<evidence type="ECO:0000256" key="4">
    <source>
        <dbReference type="ARBA" id="ARBA00022722"/>
    </source>
</evidence>
<feature type="region of interest" description="Disordered" evidence="17">
    <location>
        <begin position="192"/>
        <end position="242"/>
    </location>
</feature>
<dbReference type="GO" id="GO:0005524">
    <property type="term" value="F:ATP binding"/>
    <property type="evidence" value="ECO:0007669"/>
    <property type="project" value="UniProtKB-KW"/>
</dbReference>
<keyword evidence="3" id="KW-0645">Protease</keyword>
<dbReference type="Proteomes" id="UP000094527">
    <property type="component" value="Unassembled WGS sequence"/>
</dbReference>
<evidence type="ECO:0000259" key="19">
    <source>
        <dbReference type="PROSITE" id="PS50994"/>
    </source>
</evidence>
<keyword evidence="13" id="KW-0239">DNA-directed DNA polymerase</keyword>
<dbReference type="OMA" id="NEHITIF"/>
<dbReference type="InterPro" id="IPR036875">
    <property type="entry name" value="Znf_CCHC_sf"/>
</dbReference>
<evidence type="ECO:0000256" key="2">
    <source>
        <dbReference type="ARBA" id="ARBA00022612"/>
    </source>
</evidence>
<keyword evidence="13" id="KW-0808">Transferase</keyword>
<dbReference type="GO" id="GO:0003887">
    <property type="term" value="F:DNA-directed DNA polymerase activity"/>
    <property type="evidence" value="ECO:0007669"/>
    <property type="project" value="UniProtKB-KW"/>
</dbReference>
<name>A0A1D2M5N7_ORCCI</name>
<evidence type="ECO:0000256" key="12">
    <source>
        <dbReference type="ARBA" id="ARBA00022918"/>
    </source>
</evidence>
<dbReference type="PROSITE" id="PS50158">
    <property type="entry name" value="ZF_CCHC"/>
    <property type="match status" value="1"/>
</dbReference>
<dbReference type="Pfam" id="PF00665">
    <property type="entry name" value="rve"/>
    <property type="match status" value="1"/>
</dbReference>
<dbReference type="InterPro" id="IPR039537">
    <property type="entry name" value="Retrotran_Ty1/copia-like"/>
</dbReference>
<dbReference type="GO" id="GO:0006508">
    <property type="term" value="P:proteolysis"/>
    <property type="evidence" value="ECO:0007669"/>
    <property type="project" value="UniProtKB-KW"/>
</dbReference>
<sequence>MGKTKVDVGSVVKLDGSNYSQWKLQITLVMKTAGVWDVANGTSLKPATGDDAIKAWEALDVEAQNYIVQTLGARQITHIYHLNSSNTMMKKLESVNADHSMLNKQHTLSRFFAYKIKASDDVLEAYRDIEELARSLNEMKVKIDPAMVVCKIVSSLPDEIYQAFKKAWDSVPEKEQSTENLLARLRKESLELKEKNKEQKDSEKAAAYATHAHRGRGGGRGRGRGRGGRGRGGSRNPDDRKKSLECYNCSEIGHYARDCPMPKQKKDGNNEHQRKNHPQPNGNQPQKKPESREETEAPRTAYMVYKTGEALEDDVWHSDSGATHHITGRRDWYESYTEYENPVSVSMTDKGKTFARGIGTVRIEAYVNGKWLESTINNVLYIPGAVNLFSEGTMAKNGWTIVRNVHGAYYIDENERAGPEAVMKDGMYLMKFRAVIRRAHYTKSETAKLWHSRLAHVNLDYIKETIKREAAAGIALGELSGEFSCEECILGKAHKSPFPRVPENTAITPAEIMHVDLSGKYDTTSLGGSSYFLLIKDERTSFRAVYFLKSKAEAAGCIMRYVNFIENQTNHQVRILRSDNGTEFVNHDLTSFLNEKGIIHGKSAPYSPQSNGKIEREMRTIKDTARAMMIGAKVPEYLWAEAVATSVYIHNRLINKQTPDITAYEWVFGKKPTLHHIRLFGCTAYSHIPEQQRSVWQPKSKKCILVGYESSCNNYRCYDPEKRKIIISHDVSFEEQLDCYIPIKFRQRCCTK</sequence>
<feature type="compositionally biased region" description="Basic and acidic residues" evidence="17">
    <location>
        <begin position="287"/>
        <end position="297"/>
    </location>
</feature>
<comment type="caution">
    <text evidence="20">The sequence shown here is derived from an EMBL/GenBank/DDBJ whole genome shotgun (WGS) entry which is preliminary data.</text>
</comment>
<evidence type="ECO:0000256" key="13">
    <source>
        <dbReference type="ARBA" id="ARBA00022932"/>
    </source>
</evidence>
<keyword evidence="16" id="KW-0863">Zinc-finger</keyword>
<dbReference type="GO" id="GO:0015074">
    <property type="term" value="P:DNA integration"/>
    <property type="evidence" value="ECO:0007669"/>
    <property type="project" value="UniProtKB-KW"/>
</dbReference>
<feature type="domain" description="Integrase catalytic" evidence="19">
    <location>
        <begin position="505"/>
        <end position="671"/>
    </location>
</feature>
<evidence type="ECO:0000256" key="15">
    <source>
        <dbReference type="ARBA" id="ARBA00023172"/>
    </source>
</evidence>
<dbReference type="EMBL" id="LJIJ01003806">
    <property type="protein sequence ID" value="ODM88300.1"/>
    <property type="molecule type" value="Genomic_DNA"/>
</dbReference>
<dbReference type="GO" id="GO:0003676">
    <property type="term" value="F:nucleic acid binding"/>
    <property type="evidence" value="ECO:0007669"/>
    <property type="project" value="InterPro"/>
</dbReference>
<dbReference type="InterPro" id="IPR012337">
    <property type="entry name" value="RNaseH-like_sf"/>
</dbReference>
<evidence type="ECO:0000256" key="11">
    <source>
        <dbReference type="ARBA" id="ARBA00022908"/>
    </source>
</evidence>
<dbReference type="SUPFAM" id="SSF53098">
    <property type="entry name" value="Ribonuclease H-like"/>
    <property type="match status" value="1"/>
</dbReference>
<feature type="region of interest" description="Disordered" evidence="17">
    <location>
        <begin position="257"/>
        <end position="298"/>
    </location>
</feature>
<dbReference type="SMART" id="SM00343">
    <property type="entry name" value="ZnF_C2HC"/>
    <property type="match status" value="1"/>
</dbReference>
<dbReference type="Pfam" id="PF00098">
    <property type="entry name" value="zf-CCHC"/>
    <property type="match status" value="1"/>
</dbReference>
<evidence type="ECO:0000256" key="9">
    <source>
        <dbReference type="ARBA" id="ARBA00022840"/>
    </source>
</evidence>
<keyword evidence="2" id="KW-1188">Viral release from host cell</keyword>
<dbReference type="InterPro" id="IPR025724">
    <property type="entry name" value="GAG-pre-integrase_dom"/>
</dbReference>
<dbReference type="Pfam" id="PF14223">
    <property type="entry name" value="Retrotran_gag_2"/>
    <property type="match status" value="1"/>
</dbReference>
<evidence type="ECO:0000259" key="18">
    <source>
        <dbReference type="PROSITE" id="PS50158"/>
    </source>
</evidence>
<dbReference type="OrthoDB" id="413361at2759"/>
<evidence type="ECO:0000313" key="21">
    <source>
        <dbReference type="Proteomes" id="UP000094527"/>
    </source>
</evidence>
<dbReference type="PANTHER" id="PTHR42648:SF11">
    <property type="entry name" value="TRANSPOSON TY4-P GAG-POL POLYPROTEIN"/>
    <property type="match status" value="1"/>
</dbReference>
<evidence type="ECO:0000256" key="6">
    <source>
        <dbReference type="ARBA" id="ARBA00022741"/>
    </source>
</evidence>
<evidence type="ECO:0000256" key="17">
    <source>
        <dbReference type="SAM" id="MobiDB-lite"/>
    </source>
</evidence>
<keyword evidence="15" id="KW-0233">DNA recombination</keyword>
<gene>
    <name evidence="20" type="ORF">Ocin01_18382</name>
</gene>
<dbReference type="InterPro" id="IPR036397">
    <property type="entry name" value="RNaseH_sf"/>
</dbReference>
<dbReference type="GO" id="GO:0004519">
    <property type="term" value="F:endonuclease activity"/>
    <property type="evidence" value="ECO:0007669"/>
    <property type="project" value="UniProtKB-KW"/>
</dbReference>
<dbReference type="GO" id="GO:0008233">
    <property type="term" value="F:peptidase activity"/>
    <property type="evidence" value="ECO:0007669"/>
    <property type="project" value="UniProtKB-KW"/>
</dbReference>
<reference evidence="20 21" key="1">
    <citation type="journal article" date="2016" name="Genome Biol. Evol.">
        <title>Gene Family Evolution Reflects Adaptation to Soil Environmental Stressors in the Genome of the Collembolan Orchesella cincta.</title>
        <authorList>
            <person name="Faddeeva-Vakhrusheva A."/>
            <person name="Derks M.F."/>
            <person name="Anvar S.Y."/>
            <person name="Agamennone V."/>
            <person name="Suring W."/>
            <person name="Smit S."/>
            <person name="van Straalen N.M."/>
            <person name="Roelofs D."/>
        </authorList>
    </citation>
    <scope>NUCLEOTIDE SEQUENCE [LARGE SCALE GENOMIC DNA]</scope>
    <source>
        <tissue evidence="20">Mixed pool</tissue>
    </source>
</reference>
<organism evidence="20 21">
    <name type="scientific">Orchesella cincta</name>
    <name type="common">Springtail</name>
    <name type="synonym">Podura cincta</name>
    <dbReference type="NCBI Taxonomy" id="48709"/>
    <lineage>
        <taxon>Eukaryota</taxon>
        <taxon>Metazoa</taxon>
        <taxon>Ecdysozoa</taxon>
        <taxon>Arthropoda</taxon>
        <taxon>Hexapoda</taxon>
        <taxon>Collembola</taxon>
        <taxon>Entomobryomorpha</taxon>
        <taxon>Entomobryoidea</taxon>
        <taxon>Orchesellidae</taxon>
        <taxon>Orchesellinae</taxon>
        <taxon>Orchesella</taxon>
    </lineage>
</organism>
<dbReference type="AlphaFoldDB" id="A0A1D2M5N7"/>
<dbReference type="PANTHER" id="PTHR42648">
    <property type="entry name" value="TRANSPOSASE, PUTATIVE-RELATED"/>
    <property type="match status" value="1"/>
</dbReference>
<keyword evidence="4" id="KW-0540">Nuclease</keyword>
<keyword evidence="21" id="KW-1185">Reference proteome</keyword>
<keyword evidence="16" id="KW-0862">Zinc</keyword>
<evidence type="ECO:0000313" key="20">
    <source>
        <dbReference type="EMBL" id="ODM88300.1"/>
    </source>
</evidence>
<dbReference type="GO" id="GO:0003964">
    <property type="term" value="F:RNA-directed DNA polymerase activity"/>
    <property type="evidence" value="ECO:0007669"/>
    <property type="project" value="UniProtKB-KW"/>
</dbReference>
<dbReference type="Pfam" id="PF22936">
    <property type="entry name" value="Pol_BBD"/>
    <property type="match status" value="1"/>
</dbReference>
<keyword evidence="9" id="KW-0067">ATP-binding</keyword>
<keyword evidence="12" id="KW-0695">RNA-directed DNA polymerase</keyword>
<keyword evidence="11" id="KW-0229">DNA integration</keyword>
<protein>
    <submittedName>
        <fullName evidence="20">Retrovirus-related Pol polyprotein from transposon TNT 1-94</fullName>
    </submittedName>
</protein>
<dbReference type="SUPFAM" id="SSF57756">
    <property type="entry name" value="Retrovirus zinc finger-like domains"/>
    <property type="match status" value="1"/>
</dbReference>
<keyword evidence="14" id="KW-0917">Virion maturation</keyword>
<feature type="compositionally biased region" description="Basic residues" evidence="17">
    <location>
        <begin position="211"/>
        <end position="229"/>
    </location>
</feature>
<evidence type="ECO:0000256" key="14">
    <source>
        <dbReference type="ARBA" id="ARBA00023113"/>
    </source>
</evidence>
<proteinExistence type="predicted"/>
<dbReference type="Pfam" id="PF25597">
    <property type="entry name" value="SH3_retrovirus"/>
    <property type="match status" value="1"/>
</dbReference>
<keyword evidence="8" id="KW-0378">Hydrolase</keyword>
<dbReference type="InterPro" id="IPR054722">
    <property type="entry name" value="PolX-like_BBD"/>
</dbReference>
<dbReference type="InterPro" id="IPR001584">
    <property type="entry name" value="Integrase_cat-core"/>
</dbReference>
<dbReference type="PROSITE" id="PS50994">
    <property type="entry name" value="INTEGRASE"/>
    <property type="match status" value="1"/>
</dbReference>
<evidence type="ECO:0000256" key="7">
    <source>
        <dbReference type="ARBA" id="ARBA00022759"/>
    </source>
</evidence>